<dbReference type="Pfam" id="PF04545">
    <property type="entry name" value="Sigma70_r4"/>
    <property type="match status" value="1"/>
</dbReference>
<evidence type="ECO:0000256" key="1">
    <source>
        <dbReference type="ARBA" id="ARBA00023015"/>
    </source>
</evidence>
<dbReference type="Proteomes" id="UP000179183">
    <property type="component" value="Unassembled WGS sequence"/>
</dbReference>
<keyword evidence="2" id="KW-0731">Sigma factor</keyword>
<dbReference type="InterPro" id="IPR014284">
    <property type="entry name" value="RNA_pol_sigma-70_dom"/>
</dbReference>
<dbReference type="SUPFAM" id="SSF88946">
    <property type="entry name" value="Sigma2 domain of RNA polymerase sigma factors"/>
    <property type="match status" value="1"/>
</dbReference>
<dbReference type="InterPro" id="IPR007630">
    <property type="entry name" value="RNA_pol_sigma70_r4"/>
</dbReference>
<sequence length="243" mass="28298">MSIEDSFENYRPRNNNRLNEPYTVDLERYPTLKKAEKEKLYKDIIEGDEKTKKEAIDKLIMHHLRFIAYITRRRLSGVPDVDLNDLVQDCNLAVVEAMAKFEPTIAEASTFLATCINNSVNRIIKSRKTLKRTAPAGQISTYDFDVDDKKTKTPEDLAIEKERKILIKKKLADALKYLTERPKLVIRMRFGLDIGSEPCTLEQISEILKITRERVRQIEAEAFLRMKKRVPELENLLENLIED</sequence>
<dbReference type="GO" id="GO:0016987">
    <property type="term" value="F:sigma factor activity"/>
    <property type="evidence" value="ECO:0007669"/>
    <property type="project" value="UniProtKB-KW"/>
</dbReference>
<dbReference type="PRINTS" id="PR00046">
    <property type="entry name" value="SIGMA70FCT"/>
</dbReference>
<evidence type="ECO:0000256" key="2">
    <source>
        <dbReference type="ARBA" id="ARBA00023082"/>
    </source>
</evidence>
<name>A0A1G2HT09_9BACT</name>
<feature type="coiled-coil region" evidence="5">
    <location>
        <begin position="201"/>
        <end position="243"/>
    </location>
</feature>
<dbReference type="InterPro" id="IPR036388">
    <property type="entry name" value="WH-like_DNA-bd_sf"/>
</dbReference>
<dbReference type="EMBL" id="MHOQ01000042">
    <property type="protein sequence ID" value="OGZ65617.1"/>
    <property type="molecule type" value="Genomic_DNA"/>
</dbReference>
<evidence type="ECO:0000256" key="3">
    <source>
        <dbReference type="ARBA" id="ARBA00023125"/>
    </source>
</evidence>
<dbReference type="GO" id="GO:0003677">
    <property type="term" value="F:DNA binding"/>
    <property type="evidence" value="ECO:0007669"/>
    <property type="project" value="UniProtKB-KW"/>
</dbReference>
<dbReference type="InterPro" id="IPR050239">
    <property type="entry name" value="Sigma-70_RNA_pol_init_factors"/>
</dbReference>
<organism evidence="7 8">
    <name type="scientific">Candidatus Staskawiczbacteria bacterium RIFCSPHIGHO2_02_FULL_33_16</name>
    <dbReference type="NCBI Taxonomy" id="1802204"/>
    <lineage>
        <taxon>Bacteria</taxon>
        <taxon>Candidatus Staskawicziibacteriota</taxon>
    </lineage>
</organism>
<accession>A0A1G2HT09</accession>
<keyword evidence="5" id="KW-0175">Coiled coil</keyword>
<dbReference type="PANTHER" id="PTHR30603">
    <property type="entry name" value="RNA POLYMERASE SIGMA FACTOR RPO"/>
    <property type="match status" value="1"/>
</dbReference>
<dbReference type="InterPro" id="IPR013325">
    <property type="entry name" value="RNA_pol_sigma_r2"/>
</dbReference>
<dbReference type="InterPro" id="IPR007627">
    <property type="entry name" value="RNA_pol_sigma70_r2"/>
</dbReference>
<dbReference type="AlphaFoldDB" id="A0A1G2HT09"/>
<proteinExistence type="predicted"/>
<dbReference type="PANTHER" id="PTHR30603:SF47">
    <property type="entry name" value="RNA POLYMERASE SIGMA FACTOR SIGD, CHLOROPLASTIC"/>
    <property type="match status" value="1"/>
</dbReference>
<gene>
    <name evidence="7" type="ORF">A3D34_00175</name>
</gene>
<feature type="domain" description="RNA polymerase sigma-70" evidence="6">
    <location>
        <begin position="200"/>
        <end position="226"/>
    </location>
</feature>
<dbReference type="CDD" id="cd06171">
    <property type="entry name" value="Sigma70_r4"/>
    <property type="match status" value="1"/>
</dbReference>
<dbReference type="GO" id="GO:0006352">
    <property type="term" value="P:DNA-templated transcription initiation"/>
    <property type="evidence" value="ECO:0007669"/>
    <property type="project" value="InterPro"/>
</dbReference>
<evidence type="ECO:0000313" key="8">
    <source>
        <dbReference type="Proteomes" id="UP000179183"/>
    </source>
</evidence>
<dbReference type="Pfam" id="PF04542">
    <property type="entry name" value="Sigma70_r2"/>
    <property type="match status" value="1"/>
</dbReference>
<dbReference type="PROSITE" id="PS00716">
    <property type="entry name" value="SIGMA70_2"/>
    <property type="match status" value="1"/>
</dbReference>
<keyword evidence="1" id="KW-0805">Transcription regulation</keyword>
<evidence type="ECO:0000256" key="5">
    <source>
        <dbReference type="SAM" id="Coils"/>
    </source>
</evidence>
<dbReference type="InterPro" id="IPR000943">
    <property type="entry name" value="RNA_pol_sigma70"/>
</dbReference>
<evidence type="ECO:0000259" key="6">
    <source>
        <dbReference type="PROSITE" id="PS00716"/>
    </source>
</evidence>
<reference evidence="7 8" key="1">
    <citation type="journal article" date="2016" name="Nat. Commun.">
        <title>Thousands of microbial genomes shed light on interconnected biogeochemical processes in an aquifer system.</title>
        <authorList>
            <person name="Anantharaman K."/>
            <person name="Brown C.T."/>
            <person name="Hug L.A."/>
            <person name="Sharon I."/>
            <person name="Castelle C.J."/>
            <person name="Probst A.J."/>
            <person name="Thomas B.C."/>
            <person name="Singh A."/>
            <person name="Wilkins M.J."/>
            <person name="Karaoz U."/>
            <person name="Brodie E.L."/>
            <person name="Williams K.H."/>
            <person name="Hubbard S.S."/>
            <person name="Banfield J.F."/>
        </authorList>
    </citation>
    <scope>NUCLEOTIDE SEQUENCE [LARGE SCALE GENOMIC DNA]</scope>
</reference>
<dbReference type="SUPFAM" id="SSF88659">
    <property type="entry name" value="Sigma3 and sigma4 domains of RNA polymerase sigma factors"/>
    <property type="match status" value="1"/>
</dbReference>
<evidence type="ECO:0000313" key="7">
    <source>
        <dbReference type="EMBL" id="OGZ65617.1"/>
    </source>
</evidence>
<evidence type="ECO:0000256" key="4">
    <source>
        <dbReference type="ARBA" id="ARBA00023163"/>
    </source>
</evidence>
<dbReference type="Gene3D" id="1.20.120.1810">
    <property type="match status" value="1"/>
</dbReference>
<keyword evidence="4" id="KW-0804">Transcription</keyword>
<protein>
    <recommendedName>
        <fullName evidence="6">RNA polymerase sigma-70 domain-containing protein</fullName>
    </recommendedName>
</protein>
<dbReference type="InterPro" id="IPR013324">
    <property type="entry name" value="RNA_pol_sigma_r3/r4-like"/>
</dbReference>
<dbReference type="Gene3D" id="1.10.10.10">
    <property type="entry name" value="Winged helix-like DNA-binding domain superfamily/Winged helix DNA-binding domain"/>
    <property type="match status" value="1"/>
</dbReference>
<comment type="caution">
    <text evidence="7">The sequence shown here is derived from an EMBL/GenBank/DDBJ whole genome shotgun (WGS) entry which is preliminary data.</text>
</comment>
<dbReference type="NCBIfam" id="TIGR02937">
    <property type="entry name" value="sigma70-ECF"/>
    <property type="match status" value="1"/>
</dbReference>
<keyword evidence="3" id="KW-0238">DNA-binding</keyword>